<organism evidence="1 2">
    <name type="scientific">Prevotella melaninogenica</name>
    <dbReference type="NCBI Taxonomy" id="28132"/>
    <lineage>
        <taxon>Bacteria</taxon>
        <taxon>Pseudomonadati</taxon>
        <taxon>Bacteroidota</taxon>
        <taxon>Bacteroidia</taxon>
        <taxon>Bacteroidales</taxon>
        <taxon>Prevotellaceae</taxon>
        <taxon>Prevotella</taxon>
    </lineage>
</organism>
<dbReference type="EMBL" id="AP018050">
    <property type="protein sequence ID" value="BBA29807.1"/>
    <property type="molecule type" value="Genomic_DNA"/>
</dbReference>
<evidence type="ECO:0000313" key="1">
    <source>
        <dbReference type="EMBL" id="BBA29807.1"/>
    </source>
</evidence>
<dbReference type="AlphaFoldDB" id="A0A250KJ70"/>
<reference evidence="1 2" key="1">
    <citation type="submission" date="2017-05" db="EMBL/GenBank/DDBJ databases">
        <title>whole genome sequence of Prevotella melaninogenica GAI 07411.</title>
        <authorList>
            <person name="Kondo Y."/>
            <person name="Hoshino T."/>
        </authorList>
    </citation>
    <scope>NUCLEOTIDE SEQUENCE [LARGE SCALE GENOMIC DNA]</scope>
    <source>
        <strain evidence="1 2">GAI 07411</strain>
    </source>
</reference>
<evidence type="ECO:0000313" key="2">
    <source>
        <dbReference type="Proteomes" id="UP000267517"/>
    </source>
</evidence>
<dbReference type="OrthoDB" id="1072778at2"/>
<dbReference type="RefSeq" id="WP_120174936.1">
    <property type="nucleotide sequence ID" value="NZ_AP018050.1"/>
</dbReference>
<proteinExistence type="predicted"/>
<sequence>MKIKAPSGSRILFEGEDMFLTEYCDDNDIWFWKIIGENPFLIERGFKEQGGLYTLSFPQKRKYPYPAYESRMYCIYLGYKYDVEDIWHGLFILYPNERKTRRYLKLNDRDDSRIEVPYEEFIASSPIIWEERTPISDFVFDVEPLVYLFKDNSYIEENLHGAWYKRNIK</sequence>
<protein>
    <submittedName>
        <fullName evidence="1">Uncharacterized protein</fullName>
    </submittedName>
</protein>
<name>A0A250KJ70_9BACT</name>
<dbReference type="Proteomes" id="UP000267517">
    <property type="component" value="Chromosome II"/>
</dbReference>
<accession>A0A250KJ70</accession>
<gene>
    <name evidence="1" type="ORF">PMEL_200331</name>
</gene>